<sequence>MLLTFEFYFIVSVFWPCIPYWLDQKTSDFTDKSVAYLQMGQKKLQIARGEAEEQLELRKEGGEFLLGVDHFIQLFKVKKWSGTLVVPLVALVAVPPQTDKAKHEPDKTDNKKQGQIQ</sequence>
<gene>
    <name evidence="3" type="ORF">OUZ56_032133</name>
</gene>
<keyword evidence="4" id="KW-1185">Reference proteome</keyword>
<evidence type="ECO:0000313" key="4">
    <source>
        <dbReference type="Proteomes" id="UP001234178"/>
    </source>
</evidence>
<organism evidence="3 4">
    <name type="scientific">Daphnia magna</name>
    <dbReference type="NCBI Taxonomy" id="35525"/>
    <lineage>
        <taxon>Eukaryota</taxon>
        <taxon>Metazoa</taxon>
        <taxon>Ecdysozoa</taxon>
        <taxon>Arthropoda</taxon>
        <taxon>Crustacea</taxon>
        <taxon>Branchiopoda</taxon>
        <taxon>Diplostraca</taxon>
        <taxon>Cladocera</taxon>
        <taxon>Anomopoda</taxon>
        <taxon>Daphniidae</taxon>
        <taxon>Daphnia</taxon>
    </lineage>
</organism>
<evidence type="ECO:0000256" key="1">
    <source>
        <dbReference type="SAM" id="MobiDB-lite"/>
    </source>
</evidence>
<feature type="chain" id="PRO_5046026903" evidence="2">
    <location>
        <begin position="20"/>
        <end position="117"/>
    </location>
</feature>
<reference evidence="3 4" key="1">
    <citation type="journal article" date="2023" name="Nucleic Acids Res.">
        <title>The hologenome of Daphnia magna reveals possible DNA methylation and microbiome-mediated evolution of the host genome.</title>
        <authorList>
            <person name="Chaturvedi A."/>
            <person name="Li X."/>
            <person name="Dhandapani V."/>
            <person name="Marshall H."/>
            <person name="Kissane S."/>
            <person name="Cuenca-Cambronero M."/>
            <person name="Asole G."/>
            <person name="Calvet F."/>
            <person name="Ruiz-Romero M."/>
            <person name="Marangio P."/>
            <person name="Guigo R."/>
            <person name="Rago D."/>
            <person name="Mirbahai L."/>
            <person name="Eastwood N."/>
            <person name="Colbourne J.K."/>
            <person name="Zhou J."/>
            <person name="Mallon E."/>
            <person name="Orsini L."/>
        </authorList>
    </citation>
    <scope>NUCLEOTIDE SEQUENCE [LARGE SCALE GENOMIC DNA]</scope>
    <source>
        <strain evidence="3">LRV0_1</strain>
    </source>
</reference>
<dbReference type="EMBL" id="JAOYFB010000005">
    <property type="protein sequence ID" value="KAK4017182.1"/>
    <property type="molecule type" value="Genomic_DNA"/>
</dbReference>
<comment type="caution">
    <text evidence="3">The sequence shown here is derived from an EMBL/GenBank/DDBJ whole genome shotgun (WGS) entry which is preliminary data.</text>
</comment>
<protein>
    <submittedName>
        <fullName evidence="3">Uncharacterized protein</fullName>
    </submittedName>
</protein>
<accession>A0ABQ9ZWB6</accession>
<evidence type="ECO:0000256" key="2">
    <source>
        <dbReference type="SAM" id="SignalP"/>
    </source>
</evidence>
<dbReference type="Proteomes" id="UP001234178">
    <property type="component" value="Unassembled WGS sequence"/>
</dbReference>
<keyword evidence="2" id="KW-0732">Signal</keyword>
<feature type="region of interest" description="Disordered" evidence="1">
    <location>
        <begin position="98"/>
        <end position="117"/>
    </location>
</feature>
<proteinExistence type="predicted"/>
<feature type="compositionally biased region" description="Basic and acidic residues" evidence="1">
    <location>
        <begin position="99"/>
        <end position="117"/>
    </location>
</feature>
<feature type="signal peptide" evidence="2">
    <location>
        <begin position="1"/>
        <end position="19"/>
    </location>
</feature>
<evidence type="ECO:0000313" key="3">
    <source>
        <dbReference type="EMBL" id="KAK4017182.1"/>
    </source>
</evidence>
<name>A0ABQ9ZWB6_9CRUS</name>